<dbReference type="Proteomes" id="UP001285263">
    <property type="component" value="Unassembled WGS sequence"/>
</dbReference>
<dbReference type="InterPro" id="IPR050107">
    <property type="entry name" value="ABC_carbohydrate_import_ATPase"/>
</dbReference>
<name>A0ABU5DP66_9BURK</name>
<organism evidence="10 11">
    <name type="scientific">Roseateles agri</name>
    <dbReference type="NCBI Taxonomy" id="3098619"/>
    <lineage>
        <taxon>Bacteria</taxon>
        <taxon>Pseudomonadati</taxon>
        <taxon>Pseudomonadota</taxon>
        <taxon>Betaproteobacteria</taxon>
        <taxon>Burkholderiales</taxon>
        <taxon>Sphaerotilaceae</taxon>
        <taxon>Roseateles</taxon>
    </lineage>
</organism>
<accession>A0ABU5DP66</accession>
<sequence length="502" mass="54773">MNAPLIEMRGITKAFAGVKAVDGAQFELRAGEVHALMGENGAGKSTLMKLLSGIYAKDAGEILMDGRPIEVRSPREAQGLGIGIVHQELNLMNHLSAAQNIFIGREPRKWGGFFIDAPKLDAMAREIFQRMKLRIEPTDRVGELTVARQQLVEIAKALSFDSKVLILDEPTAALNNAEVADLFAIIRQLREQGVGIVYISHKMDELQQIADRITVMRDSRYVATVPMAATSMGQIISMMVGRDLNEAPAEPPDTSANPVVLEARGLTRGRALRDVSFTLRRGEILGFAGLMGAGRTETARAVFGADPVEAGEILVHGKTVKIRSPRDAVRLGIGYLSEDRKQFGLATGLDVQSNIGLAGMKRFLDFGGLFVNRRRLRIVAEGFVKQLAIKTPSVAQQVRLLSGGNQQKVVIAKWILRDCEVLFFDEPTRGIDVGAKSEIYRLLDALAAEGKAIVMISSELPEVLRMSHRILVMCEGRVTGELPGRGATQEQIMALATQRMAA</sequence>
<keyword evidence="11" id="KW-1185">Reference proteome</keyword>
<dbReference type="InterPro" id="IPR003593">
    <property type="entry name" value="AAA+_ATPase"/>
</dbReference>
<dbReference type="InterPro" id="IPR017871">
    <property type="entry name" value="ABC_transporter-like_CS"/>
</dbReference>
<reference evidence="10 11" key="1">
    <citation type="submission" date="2023-11" db="EMBL/GenBank/DDBJ databases">
        <title>Paucibacter sp. nov., isolated from fresh soil in Korea.</title>
        <authorList>
            <person name="Le N.T.T."/>
        </authorList>
    </citation>
    <scope>NUCLEOTIDE SEQUENCE [LARGE SCALE GENOMIC DNA]</scope>
    <source>
        <strain evidence="10 11">R3-3</strain>
    </source>
</reference>
<dbReference type="PANTHER" id="PTHR43790">
    <property type="entry name" value="CARBOHYDRATE TRANSPORT ATP-BINDING PROTEIN MG119-RELATED"/>
    <property type="match status" value="1"/>
</dbReference>
<keyword evidence="8" id="KW-0472">Membrane</keyword>
<evidence type="ECO:0000256" key="3">
    <source>
        <dbReference type="ARBA" id="ARBA00022597"/>
    </source>
</evidence>
<dbReference type="Pfam" id="PF00005">
    <property type="entry name" value="ABC_tran"/>
    <property type="match status" value="2"/>
</dbReference>
<keyword evidence="3" id="KW-0762">Sugar transport</keyword>
<keyword evidence="6 10" id="KW-0067">ATP-binding</keyword>
<dbReference type="PROSITE" id="PS00211">
    <property type="entry name" value="ABC_TRANSPORTER_1"/>
    <property type="match status" value="1"/>
</dbReference>
<evidence type="ECO:0000256" key="7">
    <source>
        <dbReference type="ARBA" id="ARBA00022967"/>
    </source>
</evidence>
<dbReference type="InterPro" id="IPR003439">
    <property type="entry name" value="ABC_transporter-like_ATP-bd"/>
</dbReference>
<keyword evidence="1" id="KW-0813">Transport</keyword>
<dbReference type="EMBL" id="JAXCLA010000009">
    <property type="protein sequence ID" value="MDY0747894.1"/>
    <property type="molecule type" value="Genomic_DNA"/>
</dbReference>
<proteinExistence type="predicted"/>
<dbReference type="CDD" id="cd03215">
    <property type="entry name" value="ABC_Carb_Monos_II"/>
    <property type="match status" value="1"/>
</dbReference>
<feature type="domain" description="ABC transporter" evidence="9">
    <location>
        <begin position="254"/>
        <end position="500"/>
    </location>
</feature>
<dbReference type="PANTHER" id="PTHR43790:SF3">
    <property type="entry name" value="D-ALLOSE IMPORT ATP-BINDING PROTEIN ALSA-RELATED"/>
    <property type="match status" value="1"/>
</dbReference>
<evidence type="ECO:0000259" key="9">
    <source>
        <dbReference type="PROSITE" id="PS50893"/>
    </source>
</evidence>
<dbReference type="InterPro" id="IPR027417">
    <property type="entry name" value="P-loop_NTPase"/>
</dbReference>
<gene>
    <name evidence="10" type="ORF">SNE35_25550</name>
</gene>
<dbReference type="CDD" id="cd03216">
    <property type="entry name" value="ABC_Carb_Monos_I"/>
    <property type="match status" value="1"/>
</dbReference>
<keyword evidence="4" id="KW-0677">Repeat</keyword>
<keyword evidence="5" id="KW-0547">Nucleotide-binding</keyword>
<keyword evidence="2" id="KW-1003">Cell membrane</keyword>
<dbReference type="GO" id="GO:0005524">
    <property type="term" value="F:ATP binding"/>
    <property type="evidence" value="ECO:0007669"/>
    <property type="project" value="UniProtKB-KW"/>
</dbReference>
<evidence type="ECO:0000256" key="2">
    <source>
        <dbReference type="ARBA" id="ARBA00022475"/>
    </source>
</evidence>
<protein>
    <submittedName>
        <fullName evidence="10">Sugar ABC transporter ATP-binding protein</fullName>
    </submittedName>
</protein>
<evidence type="ECO:0000256" key="5">
    <source>
        <dbReference type="ARBA" id="ARBA00022741"/>
    </source>
</evidence>
<evidence type="ECO:0000256" key="8">
    <source>
        <dbReference type="ARBA" id="ARBA00023136"/>
    </source>
</evidence>
<comment type="caution">
    <text evidence="10">The sequence shown here is derived from an EMBL/GenBank/DDBJ whole genome shotgun (WGS) entry which is preliminary data.</text>
</comment>
<dbReference type="PROSITE" id="PS50893">
    <property type="entry name" value="ABC_TRANSPORTER_2"/>
    <property type="match status" value="2"/>
</dbReference>
<dbReference type="RefSeq" id="WP_320425862.1">
    <property type="nucleotide sequence ID" value="NZ_JAXCLA010000009.1"/>
</dbReference>
<evidence type="ECO:0000313" key="11">
    <source>
        <dbReference type="Proteomes" id="UP001285263"/>
    </source>
</evidence>
<keyword evidence="7" id="KW-1278">Translocase</keyword>
<evidence type="ECO:0000256" key="4">
    <source>
        <dbReference type="ARBA" id="ARBA00022737"/>
    </source>
</evidence>
<evidence type="ECO:0000256" key="1">
    <source>
        <dbReference type="ARBA" id="ARBA00022448"/>
    </source>
</evidence>
<dbReference type="Gene3D" id="3.40.50.300">
    <property type="entry name" value="P-loop containing nucleotide triphosphate hydrolases"/>
    <property type="match status" value="2"/>
</dbReference>
<evidence type="ECO:0000313" key="10">
    <source>
        <dbReference type="EMBL" id="MDY0747894.1"/>
    </source>
</evidence>
<evidence type="ECO:0000256" key="6">
    <source>
        <dbReference type="ARBA" id="ARBA00022840"/>
    </source>
</evidence>
<dbReference type="SUPFAM" id="SSF52540">
    <property type="entry name" value="P-loop containing nucleoside triphosphate hydrolases"/>
    <property type="match status" value="2"/>
</dbReference>
<dbReference type="SMART" id="SM00382">
    <property type="entry name" value="AAA"/>
    <property type="match status" value="2"/>
</dbReference>
<feature type="domain" description="ABC transporter" evidence="9">
    <location>
        <begin position="6"/>
        <end position="243"/>
    </location>
</feature>